<proteinExistence type="predicted"/>
<evidence type="ECO:0000256" key="1">
    <source>
        <dbReference type="SAM" id="MobiDB-lite"/>
    </source>
</evidence>
<reference evidence="2" key="2">
    <citation type="submission" date="2021-02" db="EMBL/GenBank/DDBJ databases">
        <authorList>
            <person name="Kimball J.A."/>
            <person name="Haas M.W."/>
            <person name="Macchietto M."/>
            <person name="Kono T."/>
            <person name="Duquette J."/>
            <person name="Shao M."/>
        </authorList>
    </citation>
    <scope>NUCLEOTIDE SEQUENCE</scope>
    <source>
        <tissue evidence="2">Fresh leaf tissue</tissue>
    </source>
</reference>
<dbReference type="Proteomes" id="UP000729402">
    <property type="component" value="Unassembled WGS sequence"/>
</dbReference>
<name>A0A8J5X0J2_ZIZPA</name>
<evidence type="ECO:0000313" key="3">
    <source>
        <dbReference type="Proteomes" id="UP000729402"/>
    </source>
</evidence>
<reference evidence="2" key="1">
    <citation type="journal article" date="2021" name="bioRxiv">
        <title>Whole Genome Assembly and Annotation of Northern Wild Rice, Zizania palustris L., Supports a Whole Genome Duplication in the Zizania Genus.</title>
        <authorList>
            <person name="Haas M."/>
            <person name="Kono T."/>
            <person name="Macchietto M."/>
            <person name="Millas R."/>
            <person name="McGilp L."/>
            <person name="Shao M."/>
            <person name="Duquette J."/>
            <person name="Hirsch C.N."/>
            <person name="Kimball J."/>
        </authorList>
    </citation>
    <scope>NUCLEOTIDE SEQUENCE</scope>
    <source>
        <tissue evidence="2">Fresh leaf tissue</tissue>
    </source>
</reference>
<gene>
    <name evidence="2" type="ORF">GUJ93_ZPchr0013g37878</name>
</gene>
<protein>
    <submittedName>
        <fullName evidence="2">Uncharacterized protein</fullName>
    </submittedName>
</protein>
<comment type="caution">
    <text evidence="2">The sequence shown here is derived from an EMBL/GenBank/DDBJ whole genome shotgun (WGS) entry which is preliminary data.</text>
</comment>
<feature type="region of interest" description="Disordered" evidence="1">
    <location>
        <begin position="83"/>
        <end position="118"/>
    </location>
</feature>
<evidence type="ECO:0000313" key="2">
    <source>
        <dbReference type="EMBL" id="KAG8099060.1"/>
    </source>
</evidence>
<dbReference type="EMBL" id="JAAALK010000079">
    <property type="protein sequence ID" value="KAG8099060.1"/>
    <property type="molecule type" value="Genomic_DNA"/>
</dbReference>
<sequence>MLNLRWHSNLWHFLPTPVVQPSSNSIKSGMQESAAKTSDVLSPAFASIVLSPESRPKPSPPFLEATSGSLSSIPVSAPKVVPSASESAVATTTRKAVGSNLSSNEDDTGEEVPSTSSGLSGLNLGWEPLVVLALGTHLLRLTIKVQSVRIGSGKQLGLLGQPAQIGTAEQSGFEQHAHFGAQLALGSVLGSFGQ</sequence>
<keyword evidence="3" id="KW-1185">Reference proteome</keyword>
<feature type="compositionally biased region" description="Polar residues" evidence="1">
    <location>
        <begin position="84"/>
        <end position="103"/>
    </location>
</feature>
<accession>A0A8J5X0J2</accession>
<dbReference type="AlphaFoldDB" id="A0A8J5X0J2"/>
<organism evidence="2 3">
    <name type="scientific">Zizania palustris</name>
    <name type="common">Northern wild rice</name>
    <dbReference type="NCBI Taxonomy" id="103762"/>
    <lineage>
        <taxon>Eukaryota</taxon>
        <taxon>Viridiplantae</taxon>
        <taxon>Streptophyta</taxon>
        <taxon>Embryophyta</taxon>
        <taxon>Tracheophyta</taxon>
        <taxon>Spermatophyta</taxon>
        <taxon>Magnoliopsida</taxon>
        <taxon>Liliopsida</taxon>
        <taxon>Poales</taxon>
        <taxon>Poaceae</taxon>
        <taxon>BOP clade</taxon>
        <taxon>Oryzoideae</taxon>
        <taxon>Oryzeae</taxon>
        <taxon>Zizaniinae</taxon>
        <taxon>Zizania</taxon>
    </lineage>
</organism>